<organism evidence="1 2">
    <name type="scientific">Plakobranchus ocellatus</name>
    <dbReference type="NCBI Taxonomy" id="259542"/>
    <lineage>
        <taxon>Eukaryota</taxon>
        <taxon>Metazoa</taxon>
        <taxon>Spiralia</taxon>
        <taxon>Lophotrochozoa</taxon>
        <taxon>Mollusca</taxon>
        <taxon>Gastropoda</taxon>
        <taxon>Heterobranchia</taxon>
        <taxon>Euthyneura</taxon>
        <taxon>Panpulmonata</taxon>
        <taxon>Sacoglossa</taxon>
        <taxon>Placobranchoidea</taxon>
        <taxon>Plakobranchidae</taxon>
        <taxon>Plakobranchus</taxon>
    </lineage>
</organism>
<proteinExistence type="predicted"/>
<evidence type="ECO:0000313" key="2">
    <source>
        <dbReference type="Proteomes" id="UP000735302"/>
    </source>
</evidence>
<reference evidence="1 2" key="1">
    <citation type="journal article" date="2021" name="Elife">
        <title>Chloroplast acquisition without the gene transfer in kleptoplastic sea slugs, Plakobranchus ocellatus.</title>
        <authorList>
            <person name="Maeda T."/>
            <person name="Takahashi S."/>
            <person name="Yoshida T."/>
            <person name="Shimamura S."/>
            <person name="Takaki Y."/>
            <person name="Nagai Y."/>
            <person name="Toyoda A."/>
            <person name="Suzuki Y."/>
            <person name="Arimoto A."/>
            <person name="Ishii H."/>
            <person name="Satoh N."/>
            <person name="Nishiyama T."/>
            <person name="Hasebe M."/>
            <person name="Maruyama T."/>
            <person name="Minagawa J."/>
            <person name="Obokata J."/>
            <person name="Shigenobu S."/>
        </authorList>
    </citation>
    <scope>NUCLEOTIDE SEQUENCE [LARGE SCALE GENOMIC DNA]</scope>
</reference>
<dbReference type="Proteomes" id="UP000735302">
    <property type="component" value="Unassembled WGS sequence"/>
</dbReference>
<dbReference type="AlphaFoldDB" id="A0AAV3YBQ6"/>
<accession>A0AAV3YBQ6</accession>
<keyword evidence="2" id="KW-1185">Reference proteome</keyword>
<protein>
    <recommendedName>
        <fullName evidence="3">Secreted protein</fullName>
    </recommendedName>
</protein>
<comment type="caution">
    <text evidence="1">The sequence shown here is derived from an EMBL/GenBank/DDBJ whole genome shotgun (WGS) entry which is preliminary data.</text>
</comment>
<dbReference type="EMBL" id="BLXT01000825">
    <property type="protein sequence ID" value="GFN80610.1"/>
    <property type="molecule type" value="Genomic_DNA"/>
</dbReference>
<sequence>MFGILLISCVIDHTPYTEYIRSAWATHRHYVSSICPSDFWCPDDFIPTSKRETQMLRCSRKTRKSHRGS</sequence>
<gene>
    <name evidence="1" type="ORF">PoB_000711600</name>
</gene>
<evidence type="ECO:0008006" key="3">
    <source>
        <dbReference type="Google" id="ProtNLM"/>
    </source>
</evidence>
<evidence type="ECO:0000313" key="1">
    <source>
        <dbReference type="EMBL" id="GFN80610.1"/>
    </source>
</evidence>
<name>A0AAV3YBQ6_9GAST</name>